<organism evidence="7 8">
    <name type="scientific">Sander lucioperca</name>
    <name type="common">Pike-perch</name>
    <name type="synonym">Perca lucioperca</name>
    <dbReference type="NCBI Taxonomy" id="283035"/>
    <lineage>
        <taxon>Eukaryota</taxon>
        <taxon>Metazoa</taxon>
        <taxon>Chordata</taxon>
        <taxon>Craniata</taxon>
        <taxon>Vertebrata</taxon>
        <taxon>Euteleostomi</taxon>
        <taxon>Actinopterygii</taxon>
        <taxon>Neopterygii</taxon>
        <taxon>Teleostei</taxon>
        <taxon>Neoteleostei</taxon>
        <taxon>Acanthomorphata</taxon>
        <taxon>Eupercaria</taxon>
        <taxon>Perciformes</taxon>
        <taxon>Percoidei</taxon>
        <taxon>Percidae</taxon>
        <taxon>Luciopercinae</taxon>
        <taxon>Sander</taxon>
    </lineage>
</organism>
<evidence type="ECO:0000259" key="6">
    <source>
        <dbReference type="PROSITE" id="PS51084"/>
    </source>
</evidence>
<feature type="short sequence motif" description="Histidine triad motif" evidence="4 5">
    <location>
        <begin position="106"/>
        <end position="110"/>
    </location>
</feature>
<comment type="similarity">
    <text evidence="2">Belongs to the HINT family.</text>
</comment>
<evidence type="ECO:0000256" key="5">
    <source>
        <dbReference type="PROSITE-ProRule" id="PRU00464"/>
    </source>
</evidence>
<accession>A0A8D0DGP0</accession>
<evidence type="ECO:0000256" key="2">
    <source>
        <dbReference type="ARBA" id="ARBA00025764"/>
    </source>
</evidence>
<evidence type="ECO:0000313" key="8">
    <source>
        <dbReference type="Proteomes" id="UP000694568"/>
    </source>
</evidence>
<dbReference type="PRINTS" id="PR00332">
    <property type="entry name" value="HISTRIAD"/>
</dbReference>
<dbReference type="GeneTree" id="ENSGT00510000047616"/>
<dbReference type="Ensembl" id="ENSSLUT00000059594.1">
    <property type="protein sequence ID" value="ENSSLUP00000057921.1"/>
    <property type="gene ID" value="ENSSLUG00000024916.1"/>
</dbReference>
<dbReference type="InterPro" id="IPR036265">
    <property type="entry name" value="HIT-like_sf"/>
</dbReference>
<reference evidence="7" key="2">
    <citation type="submission" date="2025-09" db="UniProtKB">
        <authorList>
            <consortium name="Ensembl"/>
        </authorList>
    </citation>
    <scope>IDENTIFICATION</scope>
</reference>
<dbReference type="PROSITE" id="PS51084">
    <property type="entry name" value="HIT_2"/>
    <property type="match status" value="1"/>
</dbReference>
<dbReference type="Gene3D" id="3.30.428.10">
    <property type="entry name" value="HIT-like"/>
    <property type="match status" value="1"/>
</dbReference>
<dbReference type="PANTHER" id="PTHR12486">
    <property type="entry name" value="APRATAXIN-RELATED"/>
    <property type="match status" value="1"/>
</dbReference>
<dbReference type="AlphaFoldDB" id="A0A8D0DGP0"/>
<dbReference type="OrthoDB" id="1915375at2759"/>
<evidence type="ECO:0000256" key="1">
    <source>
        <dbReference type="ARBA" id="ARBA00024472"/>
    </source>
</evidence>
<dbReference type="SUPFAM" id="SSF54197">
    <property type="entry name" value="HIT-like"/>
    <property type="match status" value="1"/>
</dbReference>
<keyword evidence="8" id="KW-1185">Reference proteome</keyword>
<evidence type="ECO:0000256" key="3">
    <source>
        <dbReference type="PIRSR" id="PIRSR601310-1"/>
    </source>
</evidence>
<evidence type="ECO:0000256" key="4">
    <source>
        <dbReference type="PIRSR" id="PIRSR601310-3"/>
    </source>
</evidence>
<comment type="catalytic activity">
    <reaction evidence="1">
        <text>adenosine 5'-phosphoramidate + H2O = NH4(+) + AMP</text>
        <dbReference type="Rhea" id="RHEA:67916"/>
        <dbReference type="ChEBI" id="CHEBI:15377"/>
        <dbReference type="ChEBI" id="CHEBI:28938"/>
        <dbReference type="ChEBI" id="CHEBI:57890"/>
        <dbReference type="ChEBI" id="CHEBI:456215"/>
    </reaction>
</comment>
<dbReference type="Proteomes" id="UP000694568">
    <property type="component" value="Unplaced"/>
</dbReference>
<feature type="domain" description="HIT" evidence="6">
    <location>
        <begin position="13"/>
        <end position="123"/>
    </location>
</feature>
<sequence length="180" mass="20425">MGNMARNKSETCIFCLIANDQDKETEVIKKNKELVCFRDIDPAAPHHYLVVPIQHIQSCLSLHSGHIGLVKRMAEMGKTVLHDQGVTDMKDIRLGFHQPPFTSVDHLHLHVLAPSNQISEYMQYKFIPRTNRFVTEECLQKCLKDNAPPVISEESLNQNEPRGKDALCFPCWNTTAMAAL</sequence>
<gene>
    <name evidence="7" type="primary">LOC116066011</name>
</gene>
<dbReference type="PANTHER" id="PTHR12486:SF6">
    <property type="entry name" value="ADENOSINE 5'-MONOPHOSPHORAMIDASE HINT3"/>
    <property type="match status" value="1"/>
</dbReference>
<name>A0A8D0DGP0_SANLU</name>
<protein>
    <submittedName>
        <fullName evidence="7">Histidine triad nucleotide-binding protein 3-like</fullName>
    </submittedName>
</protein>
<dbReference type="GeneID" id="116066011"/>
<evidence type="ECO:0000313" key="7">
    <source>
        <dbReference type="Ensembl" id="ENSSLUP00000057921.1"/>
    </source>
</evidence>
<feature type="active site" description="Tele-AMP-histidine intermediate" evidence="3">
    <location>
        <position position="108"/>
    </location>
</feature>
<dbReference type="RefSeq" id="XP_031177590.1">
    <property type="nucleotide sequence ID" value="XM_031321730.2"/>
</dbReference>
<dbReference type="KEGG" id="sluc:116066011"/>
<dbReference type="GO" id="GO:0003824">
    <property type="term" value="F:catalytic activity"/>
    <property type="evidence" value="ECO:0007669"/>
    <property type="project" value="InterPro"/>
</dbReference>
<proteinExistence type="inferred from homology"/>
<dbReference type="InterPro" id="IPR011146">
    <property type="entry name" value="HIT-like"/>
</dbReference>
<dbReference type="InterPro" id="IPR001310">
    <property type="entry name" value="Histidine_triad_HIT"/>
</dbReference>
<reference evidence="7" key="1">
    <citation type="submission" date="2025-08" db="UniProtKB">
        <authorList>
            <consortium name="Ensembl"/>
        </authorList>
    </citation>
    <scope>IDENTIFICATION</scope>
</reference>
<dbReference type="Pfam" id="PF11969">
    <property type="entry name" value="DcpS_C"/>
    <property type="match status" value="1"/>
</dbReference>